<evidence type="ECO:0008006" key="3">
    <source>
        <dbReference type="Google" id="ProtNLM"/>
    </source>
</evidence>
<accession>A0A8T1U6X3</accession>
<dbReference type="EMBL" id="JAENGZ010000763">
    <property type="protein sequence ID" value="KAG6954183.1"/>
    <property type="molecule type" value="Genomic_DNA"/>
</dbReference>
<name>A0A8T1U6X3_9STRA</name>
<gene>
    <name evidence="1" type="ORF">JG687_00011949</name>
</gene>
<organism evidence="1 2">
    <name type="scientific">Phytophthora cactorum</name>
    <dbReference type="NCBI Taxonomy" id="29920"/>
    <lineage>
        <taxon>Eukaryota</taxon>
        <taxon>Sar</taxon>
        <taxon>Stramenopiles</taxon>
        <taxon>Oomycota</taxon>
        <taxon>Peronosporomycetes</taxon>
        <taxon>Peronosporales</taxon>
        <taxon>Peronosporaceae</taxon>
        <taxon>Phytophthora</taxon>
    </lineage>
</organism>
<dbReference type="AlphaFoldDB" id="A0A8T1U6X3"/>
<comment type="caution">
    <text evidence="1">The sequence shown here is derived from an EMBL/GenBank/DDBJ whole genome shotgun (WGS) entry which is preliminary data.</text>
</comment>
<protein>
    <recommendedName>
        <fullName evidence="3">Ankyrin repeat-containing domain</fullName>
    </recommendedName>
</protein>
<proteinExistence type="predicted"/>
<reference evidence="1" key="1">
    <citation type="submission" date="2021-01" db="EMBL/GenBank/DDBJ databases">
        <title>Phytophthora aleatoria, a newly-described species from Pinus radiata is distinct from Phytophthora cactorum isolates based on comparative genomics.</title>
        <authorList>
            <person name="Mcdougal R."/>
            <person name="Panda P."/>
            <person name="Williams N."/>
            <person name="Studholme D.J."/>
        </authorList>
    </citation>
    <scope>NUCLEOTIDE SEQUENCE</scope>
    <source>
        <strain evidence="1">NZFS 3830</strain>
    </source>
</reference>
<dbReference type="Proteomes" id="UP000688947">
    <property type="component" value="Unassembled WGS sequence"/>
</dbReference>
<evidence type="ECO:0000313" key="1">
    <source>
        <dbReference type="EMBL" id="KAG6954183.1"/>
    </source>
</evidence>
<dbReference type="OrthoDB" id="123919at2759"/>
<evidence type="ECO:0000313" key="2">
    <source>
        <dbReference type="Proteomes" id="UP000688947"/>
    </source>
</evidence>
<sequence length="152" mass="17322">MLLAIVPAVLRHQREPGVLQHVSAQISSFLGSPPCLSLSQACSFGSTKLLDWIWDSSCTSVSNRPSTWPLHNYLRSDLHYNGDQFFKSLEIAVRRKDLTIVKWLFAHFSGYDVLADLTTLAACVNGLPFYRFSWITIPAVKEERAKVRRRER</sequence>
<dbReference type="VEuPathDB" id="FungiDB:PC110_g8200"/>